<dbReference type="Proteomes" id="UP001175228">
    <property type="component" value="Unassembled WGS sequence"/>
</dbReference>
<feature type="region of interest" description="Disordered" evidence="1">
    <location>
        <begin position="1"/>
        <end position="29"/>
    </location>
</feature>
<dbReference type="EMBL" id="JAUEPU010000034">
    <property type="protein sequence ID" value="KAK0490058.1"/>
    <property type="molecule type" value="Genomic_DNA"/>
</dbReference>
<feature type="region of interest" description="Disordered" evidence="1">
    <location>
        <begin position="115"/>
        <end position="137"/>
    </location>
</feature>
<protein>
    <submittedName>
        <fullName evidence="2">Uncharacterized protein</fullName>
    </submittedName>
</protein>
<sequence>MSHPSSIEQHASVSSSTHGNFISPSEPMSSLPNELHGLLLCDGPQELQLAGHKPGSPFIWHPSHTADVPLLSTVYDMLSQAFYAARPDLFFALGGSTYFSQGAGTMGIPLPQNIPAPPLGLPMPPSSRPSTASPSPQ</sequence>
<evidence type="ECO:0000313" key="2">
    <source>
        <dbReference type="EMBL" id="KAK0490058.1"/>
    </source>
</evidence>
<evidence type="ECO:0000256" key="1">
    <source>
        <dbReference type="SAM" id="MobiDB-lite"/>
    </source>
</evidence>
<name>A0AA39PVU0_9AGAR</name>
<proteinExistence type="predicted"/>
<evidence type="ECO:0000313" key="3">
    <source>
        <dbReference type="Proteomes" id="UP001175228"/>
    </source>
</evidence>
<accession>A0AA39PVU0</accession>
<gene>
    <name evidence="2" type="ORF">EDD18DRAFT_1358674</name>
</gene>
<reference evidence="2" key="1">
    <citation type="submission" date="2023-06" db="EMBL/GenBank/DDBJ databases">
        <authorList>
            <consortium name="Lawrence Berkeley National Laboratory"/>
            <person name="Ahrendt S."/>
            <person name="Sahu N."/>
            <person name="Indic B."/>
            <person name="Wong-Bajracharya J."/>
            <person name="Merenyi Z."/>
            <person name="Ke H.-M."/>
            <person name="Monk M."/>
            <person name="Kocsube S."/>
            <person name="Drula E."/>
            <person name="Lipzen A."/>
            <person name="Balint B."/>
            <person name="Henrissat B."/>
            <person name="Andreopoulos B."/>
            <person name="Martin F.M."/>
            <person name="Harder C.B."/>
            <person name="Rigling D."/>
            <person name="Ford K.L."/>
            <person name="Foster G.D."/>
            <person name="Pangilinan J."/>
            <person name="Papanicolaou A."/>
            <person name="Barry K."/>
            <person name="LaButti K."/>
            <person name="Viragh M."/>
            <person name="Koriabine M."/>
            <person name="Yan M."/>
            <person name="Riley R."/>
            <person name="Champramary S."/>
            <person name="Plett K.L."/>
            <person name="Tsai I.J."/>
            <person name="Slot J."/>
            <person name="Sipos G."/>
            <person name="Plett J."/>
            <person name="Nagy L.G."/>
            <person name="Grigoriev I.V."/>
        </authorList>
    </citation>
    <scope>NUCLEOTIDE SEQUENCE</scope>
    <source>
        <strain evidence="2">HWK02</strain>
    </source>
</reference>
<comment type="caution">
    <text evidence="2">The sequence shown here is derived from an EMBL/GenBank/DDBJ whole genome shotgun (WGS) entry which is preliminary data.</text>
</comment>
<organism evidence="2 3">
    <name type="scientific">Armillaria luteobubalina</name>
    <dbReference type="NCBI Taxonomy" id="153913"/>
    <lineage>
        <taxon>Eukaryota</taxon>
        <taxon>Fungi</taxon>
        <taxon>Dikarya</taxon>
        <taxon>Basidiomycota</taxon>
        <taxon>Agaricomycotina</taxon>
        <taxon>Agaricomycetes</taxon>
        <taxon>Agaricomycetidae</taxon>
        <taxon>Agaricales</taxon>
        <taxon>Marasmiineae</taxon>
        <taxon>Physalacriaceae</taxon>
        <taxon>Armillaria</taxon>
    </lineage>
</organism>
<feature type="compositionally biased region" description="Low complexity" evidence="1">
    <location>
        <begin position="128"/>
        <end position="137"/>
    </location>
</feature>
<keyword evidence="3" id="KW-1185">Reference proteome</keyword>
<dbReference type="AlphaFoldDB" id="A0AA39PVU0"/>
<feature type="compositionally biased region" description="Pro residues" evidence="1">
    <location>
        <begin position="115"/>
        <end position="127"/>
    </location>
</feature>